<dbReference type="SUPFAM" id="SSF55945">
    <property type="entry name" value="TATA-box binding protein-like"/>
    <property type="match status" value="1"/>
</dbReference>
<dbReference type="SUPFAM" id="SSF48150">
    <property type="entry name" value="DNA-glycosylase"/>
    <property type="match status" value="1"/>
</dbReference>
<dbReference type="Gene3D" id="3.30.310.20">
    <property type="entry name" value="DNA-3-methyladenine glycosylase AlkA, N-terminal domain"/>
    <property type="match status" value="1"/>
</dbReference>
<evidence type="ECO:0000313" key="8">
    <source>
        <dbReference type="Proteomes" id="UP000562027"/>
    </source>
</evidence>
<feature type="domain" description="HhH-GPD" evidence="5">
    <location>
        <begin position="130"/>
        <end position="304"/>
    </location>
</feature>
<evidence type="ECO:0000313" key="7">
    <source>
        <dbReference type="EMBL" id="MBB4841563.1"/>
    </source>
</evidence>
<dbReference type="EC" id="3.2.2.21" evidence="2"/>
<keyword evidence="8" id="KW-1185">Reference proteome</keyword>
<dbReference type="CDD" id="cd00056">
    <property type="entry name" value="ENDO3c"/>
    <property type="match status" value="1"/>
</dbReference>
<keyword evidence="7" id="KW-0378">Hydrolase</keyword>
<dbReference type="InterPro" id="IPR051912">
    <property type="entry name" value="Alkylbase_DNA_Glycosylase/TA"/>
</dbReference>
<comment type="caution">
    <text evidence="7">The sequence shown here is derived from an EMBL/GenBank/DDBJ whole genome shotgun (WGS) entry which is preliminary data.</text>
</comment>
<organism evidence="7 8">
    <name type="scientific">Roseateles oligotrophus</name>
    <dbReference type="NCBI Taxonomy" id="1769250"/>
    <lineage>
        <taxon>Bacteria</taxon>
        <taxon>Pseudomonadati</taxon>
        <taxon>Pseudomonadota</taxon>
        <taxon>Betaproteobacteria</taxon>
        <taxon>Burkholderiales</taxon>
        <taxon>Sphaerotilaceae</taxon>
        <taxon>Roseateles</taxon>
    </lineage>
</organism>
<comment type="catalytic activity">
    <reaction evidence="1">
        <text>Hydrolysis of alkylated DNA, releasing 3-methyladenine, 3-methylguanine, 7-methylguanine and 7-methyladenine.</text>
        <dbReference type="EC" id="3.2.2.21"/>
    </reaction>
</comment>
<dbReference type="AlphaFoldDB" id="A0A840L3Y3"/>
<dbReference type="SMART" id="SM00478">
    <property type="entry name" value="ENDO3c"/>
    <property type="match status" value="1"/>
</dbReference>
<keyword evidence="3" id="KW-0227">DNA damage</keyword>
<dbReference type="GO" id="GO:0008725">
    <property type="term" value="F:DNA-3-methyladenine glycosylase activity"/>
    <property type="evidence" value="ECO:0007669"/>
    <property type="project" value="TreeGrafter"/>
</dbReference>
<dbReference type="GO" id="GO:0032993">
    <property type="term" value="C:protein-DNA complex"/>
    <property type="evidence" value="ECO:0007669"/>
    <property type="project" value="TreeGrafter"/>
</dbReference>
<dbReference type="Proteomes" id="UP000562027">
    <property type="component" value="Unassembled WGS sequence"/>
</dbReference>
<sequence length="317" mass="34496">MPDAIWGFRLAYRPPYQVEAMLQFLADRAIADIESVDLPRLQISRSLAGPLAPGWVQVRFDPGQARLEVLCSASLASQQAQLSGLLSGWLDLQAEPSRISQALGGLALPFPGLRLPGCVDRFELAVRAVLGQQITVAAARTLAGRFVQAFGPRLEGELPPGLERPLRLFPSPQRIADLQPGQIAELGIIRRRADCLLALARAWPHLRYARQSLDGLAAAEQAAHIEAAMAELRAIPGIGPWTAHYMLMRGWSWPDAFPPSDVVLLKQLSLGLDKPLSPKAYLAAAEAFRPFRSYAVLSLWRAASLAQAKARIGSPID</sequence>
<dbReference type="InterPro" id="IPR037046">
    <property type="entry name" value="AlkA_N_sf"/>
</dbReference>
<feature type="domain" description="DNA-3-methyladenine glycosylase AlkA N-terminal" evidence="6">
    <location>
        <begin position="7"/>
        <end position="120"/>
    </location>
</feature>
<proteinExistence type="predicted"/>
<evidence type="ECO:0000256" key="3">
    <source>
        <dbReference type="ARBA" id="ARBA00022763"/>
    </source>
</evidence>
<protein>
    <recommendedName>
        <fullName evidence="2">DNA-3-methyladenine glycosylase II</fullName>
        <ecNumber evidence="2">3.2.2.21</ecNumber>
    </recommendedName>
</protein>
<dbReference type="SMART" id="SM01009">
    <property type="entry name" value="AlkA_N"/>
    <property type="match status" value="1"/>
</dbReference>
<evidence type="ECO:0000259" key="6">
    <source>
        <dbReference type="SMART" id="SM01009"/>
    </source>
</evidence>
<evidence type="ECO:0000256" key="1">
    <source>
        <dbReference type="ARBA" id="ARBA00000086"/>
    </source>
</evidence>
<dbReference type="GO" id="GO:0006307">
    <property type="term" value="P:DNA alkylation repair"/>
    <property type="evidence" value="ECO:0007669"/>
    <property type="project" value="TreeGrafter"/>
</dbReference>
<dbReference type="GO" id="GO:0006285">
    <property type="term" value="P:base-excision repair, AP site formation"/>
    <property type="evidence" value="ECO:0007669"/>
    <property type="project" value="TreeGrafter"/>
</dbReference>
<keyword evidence="7" id="KW-0326">Glycosidase</keyword>
<evidence type="ECO:0000256" key="2">
    <source>
        <dbReference type="ARBA" id="ARBA00012000"/>
    </source>
</evidence>
<evidence type="ECO:0000256" key="4">
    <source>
        <dbReference type="ARBA" id="ARBA00023204"/>
    </source>
</evidence>
<dbReference type="Pfam" id="PF06029">
    <property type="entry name" value="AlkA_N"/>
    <property type="match status" value="1"/>
</dbReference>
<dbReference type="InterPro" id="IPR003265">
    <property type="entry name" value="HhH-GPD_domain"/>
</dbReference>
<name>A0A840L3Y3_9BURK</name>
<dbReference type="Gene3D" id="1.10.1670.10">
    <property type="entry name" value="Helix-hairpin-Helix base-excision DNA repair enzymes (C-terminal)"/>
    <property type="match status" value="1"/>
</dbReference>
<dbReference type="PANTHER" id="PTHR43003:SF13">
    <property type="entry name" value="DNA-3-METHYLADENINE GLYCOSYLASE 2"/>
    <property type="match status" value="1"/>
</dbReference>
<dbReference type="InterPro" id="IPR011257">
    <property type="entry name" value="DNA_glycosylase"/>
</dbReference>
<dbReference type="GO" id="GO:0032131">
    <property type="term" value="F:alkylated DNA binding"/>
    <property type="evidence" value="ECO:0007669"/>
    <property type="project" value="TreeGrafter"/>
</dbReference>
<reference evidence="7 8" key="1">
    <citation type="submission" date="2020-08" db="EMBL/GenBank/DDBJ databases">
        <title>Functional genomics of gut bacteria from endangered species of beetles.</title>
        <authorList>
            <person name="Carlos-Shanley C."/>
        </authorList>
    </citation>
    <scope>NUCLEOTIDE SEQUENCE [LARGE SCALE GENOMIC DNA]</scope>
    <source>
        <strain evidence="7 8">S00239</strain>
    </source>
</reference>
<dbReference type="GO" id="GO:0005737">
    <property type="term" value="C:cytoplasm"/>
    <property type="evidence" value="ECO:0007669"/>
    <property type="project" value="TreeGrafter"/>
</dbReference>
<dbReference type="Gene3D" id="1.10.340.30">
    <property type="entry name" value="Hypothetical protein, domain 2"/>
    <property type="match status" value="1"/>
</dbReference>
<accession>A0A840L3Y3</accession>
<dbReference type="GO" id="GO:0043916">
    <property type="term" value="F:DNA-7-methylguanine glycosylase activity"/>
    <property type="evidence" value="ECO:0007669"/>
    <property type="project" value="TreeGrafter"/>
</dbReference>
<dbReference type="InterPro" id="IPR023170">
    <property type="entry name" value="HhH_base_excis_C"/>
</dbReference>
<dbReference type="EMBL" id="JACHLP010000001">
    <property type="protein sequence ID" value="MBB4841563.1"/>
    <property type="molecule type" value="Genomic_DNA"/>
</dbReference>
<dbReference type="PANTHER" id="PTHR43003">
    <property type="entry name" value="DNA-3-METHYLADENINE GLYCOSYLASE"/>
    <property type="match status" value="1"/>
</dbReference>
<dbReference type="RefSeq" id="WP_184294847.1">
    <property type="nucleotide sequence ID" value="NZ_JACHLP010000001.1"/>
</dbReference>
<gene>
    <name evidence="7" type="ORF">HNP55_000058</name>
</gene>
<keyword evidence="4" id="KW-0234">DNA repair</keyword>
<evidence type="ECO:0000259" key="5">
    <source>
        <dbReference type="SMART" id="SM00478"/>
    </source>
</evidence>
<dbReference type="Pfam" id="PF00730">
    <property type="entry name" value="HhH-GPD"/>
    <property type="match status" value="1"/>
</dbReference>
<dbReference type="InterPro" id="IPR010316">
    <property type="entry name" value="AlkA_N"/>
</dbReference>